<comment type="subcellular location">
    <subcellularLocation>
        <location evidence="1">Membrane</location>
        <topology evidence="1">Single-pass membrane protein</topology>
    </subcellularLocation>
</comment>
<dbReference type="GO" id="GO:0016757">
    <property type="term" value="F:glycosyltransferase activity"/>
    <property type="evidence" value="ECO:0007669"/>
    <property type="project" value="UniProtKB-UniRule"/>
</dbReference>
<evidence type="ECO:0000256" key="1">
    <source>
        <dbReference type="ARBA" id="ARBA00004167"/>
    </source>
</evidence>
<dbReference type="GO" id="GO:0016020">
    <property type="term" value="C:membrane"/>
    <property type="evidence" value="ECO:0007669"/>
    <property type="project" value="UniProtKB-SubCell"/>
</dbReference>
<feature type="signal peptide" evidence="10">
    <location>
        <begin position="1"/>
        <end position="23"/>
    </location>
</feature>
<organism evidence="11 12">
    <name type="scientific">Edaphochlamys debaryana</name>
    <dbReference type="NCBI Taxonomy" id="47281"/>
    <lineage>
        <taxon>Eukaryota</taxon>
        <taxon>Viridiplantae</taxon>
        <taxon>Chlorophyta</taxon>
        <taxon>core chlorophytes</taxon>
        <taxon>Chlorophyceae</taxon>
        <taxon>CS clade</taxon>
        <taxon>Chlamydomonadales</taxon>
        <taxon>Chlamydomonadales incertae sedis</taxon>
        <taxon>Edaphochlamys</taxon>
    </lineage>
</organism>
<dbReference type="Proteomes" id="UP000612055">
    <property type="component" value="Unassembled WGS sequence"/>
</dbReference>
<evidence type="ECO:0000313" key="12">
    <source>
        <dbReference type="Proteomes" id="UP000612055"/>
    </source>
</evidence>
<evidence type="ECO:0000256" key="2">
    <source>
        <dbReference type="ARBA" id="ARBA00007647"/>
    </source>
</evidence>
<evidence type="ECO:0000256" key="8">
    <source>
        <dbReference type="RuleBase" id="RU366017"/>
    </source>
</evidence>
<proteinExistence type="inferred from homology"/>
<gene>
    <name evidence="11" type="ORF">HYH03_012492</name>
</gene>
<feature type="compositionally biased region" description="Gly residues" evidence="9">
    <location>
        <begin position="432"/>
        <end position="445"/>
    </location>
</feature>
<dbReference type="GO" id="GO:0005737">
    <property type="term" value="C:cytoplasm"/>
    <property type="evidence" value="ECO:0007669"/>
    <property type="project" value="TreeGrafter"/>
</dbReference>
<name>A0A836BTZ1_9CHLO</name>
<accession>A0A836BTZ1</accession>
<evidence type="ECO:0000256" key="9">
    <source>
        <dbReference type="SAM" id="MobiDB-lite"/>
    </source>
</evidence>
<keyword evidence="3 8" id="KW-0328">Glycosyltransferase</keyword>
<keyword evidence="10" id="KW-0732">Signal</keyword>
<keyword evidence="7" id="KW-0472">Membrane</keyword>
<feature type="compositionally biased region" description="Low complexity" evidence="9">
    <location>
        <begin position="446"/>
        <end position="467"/>
    </location>
</feature>
<comment type="caution">
    <text evidence="11">The sequence shown here is derived from an EMBL/GenBank/DDBJ whole genome shotgun (WGS) entry which is preliminary data.</text>
</comment>
<comment type="similarity">
    <text evidence="2 8">Belongs to the glycosyltransferase 92 family.</text>
</comment>
<dbReference type="EMBL" id="JAEHOE010000077">
    <property type="protein sequence ID" value="KAG2489056.1"/>
    <property type="molecule type" value="Genomic_DNA"/>
</dbReference>
<dbReference type="AlphaFoldDB" id="A0A836BTZ1"/>
<dbReference type="PANTHER" id="PTHR21461:SF69">
    <property type="entry name" value="GLYCOSYLTRANSFERASE FAMILY 92 PROTEIN"/>
    <property type="match status" value="1"/>
</dbReference>
<evidence type="ECO:0000256" key="3">
    <source>
        <dbReference type="ARBA" id="ARBA00022676"/>
    </source>
</evidence>
<keyword evidence="5" id="KW-0812">Transmembrane</keyword>
<dbReference type="PANTHER" id="PTHR21461">
    <property type="entry name" value="GLYCOSYLTRANSFERASE FAMILY 92 PROTEIN"/>
    <property type="match status" value="1"/>
</dbReference>
<keyword evidence="12" id="KW-1185">Reference proteome</keyword>
<protein>
    <recommendedName>
        <fullName evidence="8">Glycosyltransferase family 92 protein</fullName>
        <ecNumber evidence="8">2.4.1.-</ecNumber>
    </recommendedName>
</protein>
<sequence length="527" mass="55096">MALVELLVAALLLVALHFNVAHAQELEERGSGRILQAAPKHAYVAACLLVKNEHLYIREFIQYHRWIGIEKFYVWDHQSSPPMADVLSDHVLSGLVELVYFSDSWRADAVLFPSMYNTSTRGFMSPQGWAYDNCFRMFGHRHTFMTLIDPDEYIVLKGVQPPAVPDLPAFLKPFEPIGGLLVHWQLFGPSGHVARPNGSTLEAYTQCQPRHVLQRFPQFHSIPLGFVKSITATRCYQRGCNPHVCELRPGCKYVNEDMMELSGPVVRAVHWDRIAVFHYVTRSVTDYKAKMARGTGHSQFLAINKAMGKTHRGWKYFRTINRTSIATCTEGKQAWERCCKGGTGEGGAGSAAAAQSQAAQASGAQGAAAGAGARTTAAGAGAAAAAVAASVGGAVEEGGGQKVEVVAGTEGGEGAHAGAVQEAGAGAAEAGAGTGKAGSQGGAAGSQGDPHAVAQAAAAIAHGATAGRQGGTAGAEGGGGQQQQQQAAAGQGVEGEQQGRAGGAAAAQAVGAEHGDSHISRKQVTLE</sequence>
<dbReference type="EC" id="2.4.1.-" evidence="8"/>
<evidence type="ECO:0000313" key="11">
    <source>
        <dbReference type="EMBL" id="KAG2489056.1"/>
    </source>
</evidence>
<keyword evidence="4 8" id="KW-0808">Transferase</keyword>
<dbReference type="InterPro" id="IPR008166">
    <property type="entry name" value="Glyco_transf_92"/>
</dbReference>
<evidence type="ECO:0000256" key="10">
    <source>
        <dbReference type="SAM" id="SignalP"/>
    </source>
</evidence>
<feature type="region of interest" description="Disordered" evidence="9">
    <location>
        <begin position="430"/>
        <end position="527"/>
    </location>
</feature>
<dbReference type="OrthoDB" id="2526284at2759"/>
<dbReference type="Pfam" id="PF01697">
    <property type="entry name" value="Glyco_transf_92"/>
    <property type="match status" value="1"/>
</dbReference>
<feature type="chain" id="PRO_5033045822" description="Glycosyltransferase family 92 protein" evidence="10">
    <location>
        <begin position="24"/>
        <end position="527"/>
    </location>
</feature>
<feature type="compositionally biased region" description="Low complexity" evidence="9">
    <location>
        <begin position="482"/>
        <end position="512"/>
    </location>
</feature>
<evidence type="ECO:0000256" key="5">
    <source>
        <dbReference type="ARBA" id="ARBA00022692"/>
    </source>
</evidence>
<evidence type="ECO:0000256" key="7">
    <source>
        <dbReference type="ARBA" id="ARBA00023136"/>
    </source>
</evidence>
<reference evidence="11" key="1">
    <citation type="journal article" date="2020" name="bioRxiv">
        <title>Comparative genomics of Chlamydomonas.</title>
        <authorList>
            <person name="Craig R.J."/>
            <person name="Hasan A.R."/>
            <person name="Ness R.W."/>
            <person name="Keightley P.D."/>
        </authorList>
    </citation>
    <scope>NUCLEOTIDE SEQUENCE</scope>
    <source>
        <strain evidence="11">CCAP 11/70</strain>
    </source>
</reference>
<evidence type="ECO:0000256" key="4">
    <source>
        <dbReference type="ARBA" id="ARBA00022679"/>
    </source>
</evidence>
<feature type="compositionally biased region" description="Gly residues" evidence="9">
    <location>
        <begin position="468"/>
        <end position="481"/>
    </location>
</feature>
<keyword evidence="6" id="KW-1133">Transmembrane helix</keyword>
<evidence type="ECO:0000256" key="6">
    <source>
        <dbReference type="ARBA" id="ARBA00022989"/>
    </source>
</evidence>